<comment type="caution">
    <text evidence="2">The sequence shown here is derived from an EMBL/GenBank/DDBJ whole genome shotgun (WGS) entry which is preliminary data.</text>
</comment>
<protein>
    <recommendedName>
        <fullName evidence="4">HEAT repeat domain-containing protein</fullName>
    </recommendedName>
</protein>
<dbReference type="Proteomes" id="UP000656881">
    <property type="component" value="Unassembled WGS sequence"/>
</dbReference>
<accession>A0ABQ2LJD3</accession>
<name>A0ABQ2LJD3_9ACTN</name>
<feature type="region of interest" description="Disordered" evidence="1">
    <location>
        <begin position="1005"/>
        <end position="1025"/>
    </location>
</feature>
<evidence type="ECO:0000256" key="1">
    <source>
        <dbReference type="SAM" id="MobiDB-lite"/>
    </source>
</evidence>
<gene>
    <name evidence="2" type="ORF">GCM10012286_09790</name>
</gene>
<evidence type="ECO:0008006" key="4">
    <source>
        <dbReference type="Google" id="ProtNLM"/>
    </source>
</evidence>
<dbReference type="EMBL" id="BMNG01000002">
    <property type="protein sequence ID" value="GGO36986.1"/>
    <property type="molecule type" value="Genomic_DNA"/>
</dbReference>
<organism evidence="2 3">
    <name type="scientific">Streptomyces lasiicapitis</name>
    <dbReference type="NCBI Taxonomy" id="1923961"/>
    <lineage>
        <taxon>Bacteria</taxon>
        <taxon>Bacillati</taxon>
        <taxon>Actinomycetota</taxon>
        <taxon>Actinomycetes</taxon>
        <taxon>Kitasatosporales</taxon>
        <taxon>Streptomycetaceae</taxon>
        <taxon>Streptomyces</taxon>
    </lineage>
</organism>
<evidence type="ECO:0000313" key="2">
    <source>
        <dbReference type="EMBL" id="GGO36986.1"/>
    </source>
</evidence>
<sequence length="1201" mass="127085">MRELARRGRELGRAGVARGVMAELEGGGVAGGGGPGADGSGGFRAPVGRGEPAPDLGNDPGGSRRWGFGRRGRAEPHGAQRGAPRPATPPFLPGRPYERGIAILLAALTRDTDWIAARLADPDAFVRGQALRAADTVRVPDAAFEAAFDDAPEAVRRQLCRAVVAGRRTALADRLVDGVRRDWGDAAAARLLPGCSEEVAARLLPELFHAVRGWSALAKPHGELLLDLVARQLAAAPEALRDACWEGCAGALEATADRAPERVLDLLERYAPTRFPPRLLPHLRPLATAGPARVLSLLTGPWGHQIRVSGHVTRSVLRALARSGDPDATAGIHAYARSVGDDSSALGRLLAAHPPAGRAAVFAAGREGRGTPPATVDGAVLDALPRRAAADEGRRVAAATRASGAYWITVLAAESYLPCAEARDALVAATRRPAADDRADAWPFLILNVARFGDRAEAVRLLDDMAARLTNEQDLVRSEALLSLSRVRPALFTEAAAPYLDKLVADALAARDCSRDSRDALSSLAVAVLREHAASGQRALVGWSLRTLTRISGSTRRVDLGRLDRTLRRGQEHEVYEALRPWIEAGAEKADYSLAFTLARAVGRRAHGMAALQELLWQAVRFGDNPTVSTAIGLWLDAPATRDERVAHVLAQEPSAAVLHPVHSVLTSRRTDLLDRLLGGAPPYGRFLAAGSAWTVPAGPAQVRRWVPRQQQAWLRQLEWAARDTGQPQADRAAAVARCADVPGAGPDLVRHWAADPEIRFAEAALGALARTDRPGDAVPELLAHAGGERARVAVYAATRASRYAPPSRLAPWLRDVLTGPGAKVTSRKEAARLAATRLPAARAAVLLREAYDAPGAHRDVRAACVAFAGGLLGEEAVWHLLADAAHPAHGEQVLRTAVLALRPLDMAPAHRRRYAHLVQEVSATDDAETAALAFQTLPRWSPWAPEAVEVLGAACVDLTRGRVVWRAAARGLVTAAVSTEGGGAGLCGALGELVRVAERELDGSSAGVGAGPAGAGEVSAGPGEVRDLPARRRVEFVVEQLVGERGVTARAVCLRAGELLAEGVGFVPQAARLLVAALSFDGDRDGDRDGRRDPDLGAALSRLAELHRDRPALAPMTCRNLAERLRAAPAESGDALLPAARHLTASGTPTEGLLALTLTTAEGTRLSWPSQWRTLLNTLRDHPSPDVRDGALAVSLTPQD</sequence>
<keyword evidence="3" id="KW-1185">Reference proteome</keyword>
<feature type="compositionally biased region" description="Gly residues" evidence="1">
    <location>
        <begin position="28"/>
        <end position="42"/>
    </location>
</feature>
<feature type="region of interest" description="Disordered" evidence="1">
    <location>
        <begin position="28"/>
        <end position="94"/>
    </location>
</feature>
<proteinExistence type="predicted"/>
<reference evidence="3" key="1">
    <citation type="journal article" date="2019" name="Int. J. Syst. Evol. Microbiol.">
        <title>The Global Catalogue of Microorganisms (GCM) 10K type strain sequencing project: providing services to taxonomists for standard genome sequencing and annotation.</title>
        <authorList>
            <consortium name="The Broad Institute Genomics Platform"/>
            <consortium name="The Broad Institute Genome Sequencing Center for Infectious Disease"/>
            <person name="Wu L."/>
            <person name="Ma J."/>
        </authorList>
    </citation>
    <scope>NUCLEOTIDE SEQUENCE [LARGE SCALE GENOMIC DNA]</scope>
    <source>
        <strain evidence="3">CGMCC 4.7349</strain>
    </source>
</reference>
<evidence type="ECO:0000313" key="3">
    <source>
        <dbReference type="Proteomes" id="UP000656881"/>
    </source>
</evidence>